<dbReference type="PIRSF" id="PIRSF000709">
    <property type="entry name" value="6PFK_2-Ptase"/>
    <property type="match status" value="1"/>
</dbReference>
<dbReference type="InterPro" id="IPR029033">
    <property type="entry name" value="His_PPase_superfam"/>
</dbReference>
<dbReference type="GO" id="GO:0016791">
    <property type="term" value="F:phosphatase activity"/>
    <property type="evidence" value="ECO:0007669"/>
    <property type="project" value="TreeGrafter"/>
</dbReference>
<evidence type="ECO:0000256" key="1">
    <source>
        <dbReference type="ARBA" id="ARBA00023152"/>
    </source>
</evidence>
<gene>
    <name evidence="5" type="ORF">A8O14_11330</name>
</gene>
<dbReference type="PROSITE" id="PS00175">
    <property type="entry name" value="PG_MUTASE"/>
    <property type="match status" value="1"/>
</dbReference>
<dbReference type="GO" id="GO:0016301">
    <property type="term" value="F:kinase activity"/>
    <property type="evidence" value="ECO:0007669"/>
    <property type="project" value="UniProtKB-KW"/>
</dbReference>
<dbReference type="KEGG" id="pwu:A8O14_11330"/>
<dbReference type="InterPro" id="IPR050275">
    <property type="entry name" value="PGM_Phosphatase"/>
</dbReference>
<keyword evidence="2" id="KW-0413">Isomerase</keyword>
<dbReference type="GO" id="GO:0005737">
    <property type="term" value="C:cytoplasm"/>
    <property type="evidence" value="ECO:0007669"/>
    <property type="project" value="TreeGrafter"/>
</dbReference>
<dbReference type="Proteomes" id="UP000078463">
    <property type="component" value="Chromosome"/>
</dbReference>
<evidence type="ECO:0000256" key="4">
    <source>
        <dbReference type="PIRSR" id="PIRSR613078-2"/>
    </source>
</evidence>
<feature type="active site" description="Tele-phosphohistidine intermediate" evidence="3">
    <location>
        <position position="11"/>
    </location>
</feature>
<dbReference type="SMART" id="SM00855">
    <property type="entry name" value="PGAM"/>
    <property type="match status" value="1"/>
</dbReference>
<feature type="binding site" evidence="4">
    <location>
        <begin position="10"/>
        <end position="17"/>
    </location>
    <ligand>
        <name>substrate</name>
    </ligand>
</feature>
<dbReference type="CDD" id="cd07067">
    <property type="entry name" value="HP_PGM_like"/>
    <property type="match status" value="1"/>
</dbReference>
<evidence type="ECO:0000313" key="5">
    <source>
        <dbReference type="EMBL" id="ANJ00612.1"/>
    </source>
</evidence>
<evidence type="ECO:0000256" key="2">
    <source>
        <dbReference type="ARBA" id="ARBA00023235"/>
    </source>
</evidence>
<keyword evidence="1" id="KW-0324">Glycolysis</keyword>
<dbReference type="SUPFAM" id="SSF53254">
    <property type="entry name" value="Phosphoglycerate mutase-like"/>
    <property type="match status" value="1"/>
</dbReference>
<keyword evidence="5" id="KW-0418">Kinase</keyword>
<dbReference type="OrthoDB" id="9783269at2"/>
<feature type="active site" description="Proton donor/acceptor" evidence="3">
    <location>
        <position position="86"/>
    </location>
</feature>
<evidence type="ECO:0000313" key="6">
    <source>
        <dbReference type="Proteomes" id="UP000078463"/>
    </source>
</evidence>
<dbReference type="Pfam" id="PF00300">
    <property type="entry name" value="His_Phos_1"/>
    <property type="match status" value="1"/>
</dbReference>
<feature type="binding site" evidence="4">
    <location>
        <position position="62"/>
    </location>
    <ligand>
        <name>substrate</name>
    </ligand>
</feature>
<dbReference type="Gene3D" id="3.40.50.1240">
    <property type="entry name" value="Phosphoglycerate mutase-like"/>
    <property type="match status" value="1"/>
</dbReference>
<sequence length="214" mass="23749">MTTTRFCLVRHGETDWNVERRLQGHTDIDLNAHGKRQATQMAMALKVIALEFDVLYTSDLMRAAKTAKAIEEIFGVASIVDPALRERHLGGLQGLTTSDALQIEAELWEIHLSRDLDHTLRGGESITQFADRIHGALEKIRLQHLGKTILLVSHGGALDMMYRLASNQALAAEKVVNVPNASLNWISHDGKAWKVDSWADTSHLDGLALDNLDL</sequence>
<dbReference type="InterPro" id="IPR001345">
    <property type="entry name" value="PG/BPGM_mutase_AS"/>
</dbReference>
<organism evidence="5 6">
    <name type="scientific">Polynucleobacter wuianus</name>
    <dbReference type="NCBI Taxonomy" id="1743168"/>
    <lineage>
        <taxon>Bacteria</taxon>
        <taxon>Pseudomonadati</taxon>
        <taxon>Pseudomonadota</taxon>
        <taxon>Betaproteobacteria</taxon>
        <taxon>Burkholderiales</taxon>
        <taxon>Burkholderiaceae</taxon>
        <taxon>Polynucleobacter</taxon>
    </lineage>
</organism>
<dbReference type="PANTHER" id="PTHR48100:SF1">
    <property type="entry name" value="HISTIDINE PHOSPHATASE FAMILY PROTEIN-RELATED"/>
    <property type="match status" value="1"/>
</dbReference>
<reference evidence="6" key="1">
    <citation type="submission" date="2016-05" db="EMBL/GenBank/DDBJ databases">
        <title>Polynucleobacter sp. QLW-P1FAT50C-4 genome.</title>
        <authorList>
            <person name="Hahn M.W."/>
        </authorList>
    </citation>
    <scope>NUCLEOTIDE SEQUENCE [LARGE SCALE GENOMIC DNA]</scope>
    <source>
        <strain evidence="6">QLW-P1FAT50C-4</strain>
    </source>
</reference>
<evidence type="ECO:0000256" key="3">
    <source>
        <dbReference type="PIRSR" id="PIRSR613078-1"/>
    </source>
</evidence>
<dbReference type="RefSeq" id="WP_068949605.1">
    <property type="nucleotide sequence ID" value="NZ_CP015922.1"/>
</dbReference>
<proteinExistence type="predicted"/>
<accession>A0A191UI84</accession>
<keyword evidence="5" id="KW-0808">Transferase</keyword>
<dbReference type="PANTHER" id="PTHR48100">
    <property type="entry name" value="BROAD-SPECIFICITY PHOSPHATASE YOR283W-RELATED"/>
    <property type="match status" value="1"/>
</dbReference>
<keyword evidence="6" id="KW-1185">Reference proteome</keyword>
<protein>
    <submittedName>
        <fullName evidence="5">Phosphoglycerate kinase</fullName>
    </submittedName>
</protein>
<dbReference type="InterPro" id="IPR013078">
    <property type="entry name" value="His_Pase_superF_clade-1"/>
</dbReference>
<dbReference type="EMBL" id="CP015922">
    <property type="protein sequence ID" value="ANJ00612.1"/>
    <property type="molecule type" value="Genomic_DNA"/>
</dbReference>
<name>A0A191UI84_9BURK</name>
<dbReference type="AlphaFoldDB" id="A0A191UI84"/>
<dbReference type="STRING" id="1743168.A8O14_11330"/>